<feature type="transmembrane region" description="Helical" evidence="6">
    <location>
        <begin position="75"/>
        <end position="92"/>
    </location>
</feature>
<keyword evidence="4 6" id="KW-1133">Transmembrane helix</keyword>
<dbReference type="eggNOG" id="COG2271">
    <property type="taxonomic scope" value="Bacteria"/>
</dbReference>
<evidence type="ECO:0000256" key="5">
    <source>
        <dbReference type="ARBA" id="ARBA00023136"/>
    </source>
</evidence>
<evidence type="ECO:0000256" key="2">
    <source>
        <dbReference type="ARBA" id="ARBA00022448"/>
    </source>
</evidence>
<feature type="transmembrane region" description="Helical" evidence="6">
    <location>
        <begin position="133"/>
        <end position="155"/>
    </location>
</feature>
<keyword evidence="5 6" id="KW-0472">Membrane</keyword>
<dbReference type="PANTHER" id="PTHR23511">
    <property type="entry name" value="SYNAPTIC VESICLE GLYCOPROTEIN 2"/>
    <property type="match status" value="1"/>
</dbReference>
<dbReference type="InterPro" id="IPR011701">
    <property type="entry name" value="MFS"/>
</dbReference>
<evidence type="ECO:0000256" key="6">
    <source>
        <dbReference type="SAM" id="Phobius"/>
    </source>
</evidence>
<dbReference type="GO" id="GO:0022857">
    <property type="term" value="F:transmembrane transporter activity"/>
    <property type="evidence" value="ECO:0007669"/>
    <property type="project" value="InterPro"/>
</dbReference>
<evidence type="ECO:0000256" key="4">
    <source>
        <dbReference type="ARBA" id="ARBA00022989"/>
    </source>
</evidence>
<dbReference type="InterPro" id="IPR036259">
    <property type="entry name" value="MFS_trans_sf"/>
</dbReference>
<feature type="transmembrane region" description="Helical" evidence="6">
    <location>
        <begin position="271"/>
        <end position="290"/>
    </location>
</feature>
<dbReference type="PROSITE" id="PS50850">
    <property type="entry name" value="MFS"/>
    <property type="match status" value="1"/>
</dbReference>
<feature type="transmembrane region" description="Helical" evidence="6">
    <location>
        <begin position="161"/>
        <end position="182"/>
    </location>
</feature>
<dbReference type="PANTHER" id="PTHR23511:SF34">
    <property type="entry name" value="SYNAPTIC VESICLE GLYCOPROTEIN 2"/>
    <property type="match status" value="1"/>
</dbReference>
<dbReference type="Gene3D" id="1.20.1250.20">
    <property type="entry name" value="MFS general substrate transporter like domains"/>
    <property type="match status" value="2"/>
</dbReference>
<feature type="transmembrane region" description="Helical" evidence="6">
    <location>
        <begin position="332"/>
        <end position="353"/>
    </location>
</feature>
<accession>A0A1X0VCY0</accession>
<dbReference type="AlphaFoldDB" id="A0A1X0VCY0"/>
<name>A0A1X0VCY0_LEUPS</name>
<organism evidence="8 9">
    <name type="scientific">Leuconostoc pseudomesenteroides</name>
    <dbReference type="NCBI Taxonomy" id="33968"/>
    <lineage>
        <taxon>Bacteria</taxon>
        <taxon>Bacillati</taxon>
        <taxon>Bacillota</taxon>
        <taxon>Bacilli</taxon>
        <taxon>Lactobacillales</taxon>
        <taxon>Lactobacillaceae</taxon>
        <taxon>Leuconostoc</taxon>
    </lineage>
</organism>
<feature type="transmembrane region" description="Helical" evidence="6">
    <location>
        <begin position="12"/>
        <end position="34"/>
    </location>
</feature>
<feature type="transmembrane region" description="Helical" evidence="6">
    <location>
        <begin position="46"/>
        <end position="63"/>
    </location>
</feature>
<feature type="transmembrane region" description="Helical" evidence="6">
    <location>
        <begin position="296"/>
        <end position="320"/>
    </location>
</feature>
<evidence type="ECO:0000256" key="3">
    <source>
        <dbReference type="ARBA" id="ARBA00022692"/>
    </source>
</evidence>
<evidence type="ECO:0000259" key="7">
    <source>
        <dbReference type="PROSITE" id="PS50850"/>
    </source>
</evidence>
<evidence type="ECO:0000313" key="9">
    <source>
        <dbReference type="Proteomes" id="UP000192288"/>
    </source>
</evidence>
<protein>
    <submittedName>
        <fullName evidence="8">MFS transporter</fullName>
    </submittedName>
</protein>
<feature type="domain" description="Major facilitator superfamily (MFS) profile" evidence="7">
    <location>
        <begin position="9"/>
        <end position="385"/>
    </location>
</feature>
<comment type="caution">
    <text evidence="8">The sequence shown here is derived from an EMBL/GenBank/DDBJ whole genome shotgun (WGS) entry which is preliminary data.</text>
</comment>
<gene>
    <name evidence="8" type="ORF">BMR96_06375</name>
</gene>
<sequence length="386" mass="42447">MWSSFTRKTLLIIGTAWLFDALDVALLSFIMPMVKAQWQLEATQTGLLSSMTAIGMAFGAILFGKAADHFGRKNVLTASLILFSLGNLALAFSPNYHWFLVIRFIVGLGLGGELPVAATYLADHFKGTVQSRLLILADSFWAVGWLIASVLAFFFANSLGWRGLLILTAVPVLFALILRSRLTDAPTLLKKSPTLITSLKINLNYQTVLLWLTWLMVMFSYYGMFMWLPTILASRGNTLVTGFGYTVLITLAQLPGYFVAAWLMGKIQVRWVFIIYMLGTALSAFAFGQADSITATILFGSLLSFFNLGAYGTIIAMTPVQYLSEYRGTMTGIAQGIGRLGAVVGPLFVGWLLDYHVSVNHIFTIFMISLFIGALAAVFLPDRMKA</sequence>
<dbReference type="InterPro" id="IPR020846">
    <property type="entry name" value="MFS_dom"/>
</dbReference>
<feature type="transmembrane region" description="Helical" evidence="6">
    <location>
        <begin position="98"/>
        <end position="121"/>
    </location>
</feature>
<evidence type="ECO:0000256" key="1">
    <source>
        <dbReference type="ARBA" id="ARBA00004651"/>
    </source>
</evidence>
<dbReference type="STRING" id="33968.BMS77_03535"/>
<dbReference type="SUPFAM" id="SSF103473">
    <property type="entry name" value="MFS general substrate transporter"/>
    <property type="match status" value="1"/>
</dbReference>
<keyword evidence="3 6" id="KW-0812">Transmembrane</keyword>
<feature type="transmembrane region" description="Helical" evidence="6">
    <location>
        <begin position="242"/>
        <end position="264"/>
    </location>
</feature>
<dbReference type="Proteomes" id="UP000192288">
    <property type="component" value="Unassembled WGS sequence"/>
</dbReference>
<keyword evidence="2" id="KW-0813">Transport</keyword>
<proteinExistence type="predicted"/>
<feature type="transmembrane region" description="Helical" evidence="6">
    <location>
        <begin position="203"/>
        <end position="222"/>
    </location>
</feature>
<feature type="transmembrane region" description="Helical" evidence="6">
    <location>
        <begin position="359"/>
        <end position="380"/>
    </location>
</feature>
<dbReference type="GO" id="GO:0005886">
    <property type="term" value="C:plasma membrane"/>
    <property type="evidence" value="ECO:0007669"/>
    <property type="project" value="UniProtKB-SubCell"/>
</dbReference>
<dbReference type="RefSeq" id="WP_080519081.1">
    <property type="nucleotide sequence ID" value="NZ_MPLS01000020.1"/>
</dbReference>
<evidence type="ECO:0000313" key="8">
    <source>
        <dbReference type="EMBL" id="ORI97597.1"/>
    </source>
</evidence>
<dbReference type="Pfam" id="PF07690">
    <property type="entry name" value="MFS_1"/>
    <property type="match status" value="1"/>
</dbReference>
<reference evidence="8 9" key="1">
    <citation type="journal article" date="2017" name="Front. Microbiol.">
        <title>Genomic Characterization of Dairy Associated Leuconostoc Species and Diversity of Leuconostocs in Undefined Mixed Mesophilic Starter Cultures.</title>
        <authorList>
            <person name="Frantzen C.A."/>
            <person name="Kot W."/>
            <person name="Pedersen T.B."/>
            <person name="Ardo Y.M."/>
            <person name="Broadbent J.R."/>
            <person name="Neve H."/>
            <person name="Hansen L.H."/>
            <person name="Dal Bello F."/>
            <person name="Ostlie H.M."/>
            <person name="Kleppen H.P."/>
            <person name="Vogensen F.K."/>
            <person name="Holo H."/>
        </authorList>
    </citation>
    <scope>NUCLEOTIDE SEQUENCE [LARGE SCALE GENOMIC DNA]</scope>
    <source>
        <strain evidence="8 9">LMGCF08</strain>
    </source>
</reference>
<dbReference type="EMBL" id="MPLS01000020">
    <property type="protein sequence ID" value="ORI97597.1"/>
    <property type="molecule type" value="Genomic_DNA"/>
</dbReference>
<comment type="subcellular location">
    <subcellularLocation>
        <location evidence="1">Cell membrane</location>
        <topology evidence="1">Multi-pass membrane protein</topology>
    </subcellularLocation>
</comment>